<keyword evidence="5 6" id="KW-0472">Membrane</keyword>
<dbReference type="Pfam" id="PF12698">
    <property type="entry name" value="ABC2_membrane_3"/>
    <property type="match status" value="1"/>
</dbReference>
<dbReference type="Proteomes" id="UP001198374">
    <property type="component" value="Unassembled WGS sequence"/>
</dbReference>
<gene>
    <name evidence="8" type="ORF">LDJ82_07445</name>
</gene>
<evidence type="ECO:0000259" key="7">
    <source>
        <dbReference type="Pfam" id="PF12698"/>
    </source>
</evidence>
<organism evidence="8 9">
    <name type="scientific">Anaerococcus degeneri</name>
    <dbReference type="NCBI Taxonomy" id="361500"/>
    <lineage>
        <taxon>Bacteria</taxon>
        <taxon>Bacillati</taxon>
        <taxon>Bacillota</taxon>
        <taxon>Tissierellia</taxon>
        <taxon>Tissierellales</taxon>
        <taxon>Peptoniphilaceae</taxon>
        <taxon>Anaerococcus</taxon>
    </lineage>
</organism>
<evidence type="ECO:0000256" key="5">
    <source>
        <dbReference type="ARBA" id="ARBA00023136"/>
    </source>
</evidence>
<dbReference type="RefSeq" id="WP_209774822.1">
    <property type="nucleotide sequence ID" value="NZ_JAGGLO010000010.1"/>
</dbReference>
<evidence type="ECO:0000256" key="3">
    <source>
        <dbReference type="ARBA" id="ARBA00022692"/>
    </source>
</evidence>
<keyword evidence="2" id="KW-1003">Cell membrane</keyword>
<comment type="subcellular location">
    <subcellularLocation>
        <location evidence="1">Cell membrane</location>
        <topology evidence="1">Multi-pass membrane protein</topology>
    </subcellularLocation>
</comment>
<evidence type="ECO:0000256" key="6">
    <source>
        <dbReference type="SAM" id="Phobius"/>
    </source>
</evidence>
<evidence type="ECO:0000313" key="8">
    <source>
        <dbReference type="EMBL" id="MCA2096723.1"/>
    </source>
</evidence>
<evidence type="ECO:0000256" key="4">
    <source>
        <dbReference type="ARBA" id="ARBA00022989"/>
    </source>
</evidence>
<keyword evidence="9" id="KW-1185">Reference proteome</keyword>
<dbReference type="InterPro" id="IPR051449">
    <property type="entry name" value="ABC-2_transporter_component"/>
</dbReference>
<feature type="transmembrane region" description="Helical" evidence="6">
    <location>
        <begin position="340"/>
        <end position="361"/>
    </location>
</feature>
<evidence type="ECO:0000313" key="9">
    <source>
        <dbReference type="Proteomes" id="UP001198374"/>
    </source>
</evidence>
<feature type="transmembrane region" description="Helical" evidence="6">
    <location>
        <begin position="178"/>
        <end position="198"/>
    </location>
</feature>
<name>A0ABS7YYK8_9FIRM</name>
<dbReference type="InterPro" id="IPR013525">
    <property type="entry name" value="ABC2_TM"/>
</dbReference>
<proteinExistence type="predicted"/>
<feature type="transmembrane region" description="Helical" evidence="6">
    <location>
        <begin position="256"/>
        <end position="278"/>
    </location>
</feature>
<keyword evidence="3 6" id="KW-0812">Transmembrane</keyword>
<protein>
    <submittedName>
        <fullName evidence="8">ABC transporter permease</fullName>
    </submittedName>
</protein>
<evidence type="ECO:0000256" key="2">
    <source>
        <dbReference type="ARBA" id="ARBA00022475"/>
    </source>
</evidence>
<dbReference type="PANTHER" id="PTHR30294:SF29">
    <property type="entry name" value="MULTIDRUG ABC TRANSPORTER PERMEASE YBHS-RELATED"/>
    <property type="match status" value="1"/>
</dbReference>
<feature type="transmembrane region" description="Helical" evidence="6">
    <location>
        <begin position="290"/>
        <end position="308"/>
    </location>
</feature>
<accession>A0ABS7YYK8</accession>
<feature type="transmembrane region" description="Helical" evidence="6">
    <location>
        <begin position="219"/>
        <end position="244"/>
    </location>
</feature>
<feature type="domain" description="ABC-2 type transporter transmembrane" evidence="7">
    <location>
        <begin position="17"/>
        <end position="359"/>
    </location>
</feature>
<feature type="transmembrane region" description="Helical" evidence="6">
    <location>
        <begin position="16"/>
        <end position="33"/>
    </location>
</feature>
<dbReference type="PANTHER" id="PTHR30294">
    <property type="entry name" value="MEMBRANE COMPONENT OF ABC TRANSPORTER YHHJ-RELATED"/>
    <property type="match status" value="1"/>
</dbReference>
<comment type="caution">
    <text evidence="8">The sequence shown here is derived from an EMBL/GenBank/DDBJ whole genome shotgun (WGS) entry which is preliminary data.</text>
</comment>
<sequence length="370" mass="41990">MRIFKNYFKIVKGHKFSILLYTIIFLSIISFTSKSSDNNNFYANVRPDIYIKDEANTDLSKGLKSYLAKKTVIKEMDESVVEDKLFYQMISAYLVIPENFGKERKVDFKACPGDMYGMVVKEHINQYLNQVKTYELAGFSTKDAIKYSNEDLEKTIDVGIISGIDLGKEDNSLFYFNFINYLILAQVLLIVSTIVSVYRKKNLAMRNAASPIPKHRQNLELILGHVLTGLIVWALYILMFVLLYKYDFSKEYTNLMIVNSLFFTISVVTMAVFISSLISNENTISGIMQVVSLGSSFLCGAFVPQALLSKTALTLGKIFPSYYYIKNNEMLLENPSFGTILPNIGIMLAFSLAFVLISVVMKTRTNDKIS</sequence>
<dbReference type="EMBL" id="JAIWIY010000001">
    <property type="protein sequence ID" value="MCA2096723.1"/>
    <property type="molecule type" value="Genomic_DNA"/>
</dbReference>
<keyword evidence="4 6" id="KW-1133">Transmembrane helix</keyword>
<evidence type="ECO:0000256" key="1">
    <source>
        <dbReference type="ARBA" id="ARBA00004651"/>
    </source>
</evidence>
<reference evidence="9" key="1">
    <citation type="submission" date="2023-07" db="EMBL/GenBank/DDBJ databases">
        <title>FDA dAtabase for Regulatory Grade micrObial Sequences (FDA-ARGOS): Supporting development and validation of Infectious Disease Dx tests.</title>
        <authorList>
            <person name="Sproer C."/>
            <person name="Gronow S."/>
            <person name="Severitt S."/>
            <person name="Schroder I."/>
            <person name="Tallon L."/>
            <person name="Sadzewicz L."/>
            <person name="Zhao X."/>
            <person name="Boylan J."/>
            <person name="Ott S."/>
            <person name="Bowen H."/>
            <person name="Vavikolanu K."/>
            <person name="Hazen T."/>
            <person name="Aluvathingal J."/>
            <person name="Nadendla S."/>
            <person name="Lowell S."/>
            <person name="Myers T."/>
            <person name="Yan Y."/>
        </authorList>
    </citation>
    <scope>NUCLEOTIDE SEQUENCE [LARGE SCALE GENOMIC DNA]</scope>
    <source>
        <strain evidence="9">FDAARGOS_1538</strain>
    </source>
</reference>